<gene>
    <name evidence="1" type="ORF">GCM10017083_45410</name>
</gene>
<comment type="caution">
    <text evidence="1">The sequence shown here is derived from an EMBL/GenBank/DDBJ whole genome shotgun (WGS) entry which is preliminary data.</text>
</comment>
<evidence type="ECO:0000313" key="1">
    <source>
        <dbReference type="EMBL" id="GHD59976.1"/>
    </source>
</evidence>
<dbReference type="GO" id="GO:0005829">
    <property type="term" value="C:cytosol"/>
    <property type="evidence" value="ECO:0007669"/>
    <property type="project" value="TreeGrafter"/>
</dbReference>
<dbReference type="InterPro" id="IPR052703">
    <property type="entry name" value="Aromatic_CoA_ox/epox"/>
</dbReference>
<evidence type="ECO:0000313" key="2">
    <source>
        <dbReference type="Proteomes" id="UP000630353"/>
    </source>
</evidence>
<keyword evidence="2" id="KW-1185">Reference proteome</keyword>
<dbReference type="Pfam" id="PF05138">
    <property type="entry name" value="PaaA_PaaC"/>
    <property type="match status" value="1"/>
</dbReference>
<reference evidence="1" key="1">
    <citation type="journal article" date="2014" name="Int. J. Syst. Evol. Microbiol.">
        <title>Complete genome sequence of Corynebacterium casei LMG S-19264T (=DSM 44701T), isolated from a smear-ripened cheese.</title>
        <authorList>
            <consortium name="US DOE Joint Genome Institute (JGI-PGF)"/>
            <person name="Walter F."/>
            <person name="Albersmeier A."/>
            <person name="Kalinowski J."/>
            <person name="Ruckert C."/>
        </authorList>
    </citation>
    <scope>NUCLEOTIDE SEQUENCE</scope>
    <source>
        <strain evidence="1">KCTC 42651</strain>
    </source>
</reference>
<name>A0A918XVS7_9PROT</name>
<dbReference type="EMBL" id="BMZS01000011">
    <property type="protein sequence ID" value="GHD59976.1"/>
    <property type="molecule type" value="Genomic_DNA"/>
</dbReference>
<dbReference type="PANTHER" id="PTHR30458">
    <property type="entry name" value="PHENYLACETIC ACID DEGRADATION PROTEIN PAA"/>
    <property type="match status" value="1"/>
</dbReference>
<protein>
    <submittedName>
        <fullName evidence="1">Ring-oxidation complex protein 1 in the phenylacetic acid catabolism pathway</fullName>
    </submittedName>
</protein>
<dbReference type="SUPFAM" id="SSF47240">
    <property type="entry name" value="Ferritin-like"/>
    <property type="match status" value="1"/>
</dbReference>
<proteinExistence type="predicted"/>
<sequence>MSDEIELTDYLSRGGKLSSPANVPPRYRGELMRLMATFVDSEMAGAAGFAGIINDGPGIKERIAASRIVFEKLANADRVLRIMGEFGADTARYAGHHPWSARLPRDSDIGASRRQGDMRLSVFHYPIEGWTDAVVMNVLMGRATVIQLDEFAGGSYQPLAEAFRAILPTEIRHAELGLEGLRMLALDPEERARARASAAYWHPRVAASFGSAASPRFDTLKRFGLRRTPNETLAENWRTEVAELFDELGIGPAEGVPE</sequence>
<reference evidence="1" key="2">
    <citation type="submission" date="2020-09" db="EMBL/GenBank/DDBJ databases">
        <authorList>
            <person name="Sun Q."/>
            <person name="Kim S."/>
        </authorList>
    </citation>
    <scope>NUCLEOTIDE SEQUENCE</scope>
    <source>
        <strain evidence="1">KCTC 42651</strain>
    </source>
</reference>
<dbReference type="RefSeq" id="WP_189993952.1">
    <property type="nucleotide sequence ID" value="NZ_BMZS01000011.1"/>
</dbReference>
<organism evidence="1 2">
    <name type="scientific">Thalassobaculum fulvum</name>
    <dbReference type="NCBI Taxonomy" id="1633335"/>
    <lineage>
        <taxon>Bacteria</taxon>
        <taxon>Pseudomonadati</taxon>
        <taxon>Pseudomonadota</taxon>
        <taxon>Alphaproteobacteria</taxon>
        <taxon>Rhodospirillales</taxon>
        <taxon>Thalassobaculaceae</taxon>
        <taxon>Thalassobaculum</taxon>
    </lineage>
</organism>
<dbReference type="AlphaFoldDB" id="A0A918XVS7"/>
<dbReference type="PANTHER" id="PTHR30458:SF0">
    <property type="entry name" value="1,2-PHENYLACETYL-COA EPOXIDASE, SUBUNIT C"/>
    <property type="match status" value="1"/>
</dbReference>
<dbReference type="Proteomes" id="UP000630353">
    <property type="component" value="Unassembled WGS sequence"/>
</dbReference>
<accession>A0A918XVS7</accession>
<dbReference type="Gene3D" id="1.20.1260.10">
    <property type="match status" value="1"/>
</dbReference>
<dbReference type="InterPro" id="IPR009078">
    <property type="entry name" value="Ferritin-like_SF"/>
</dbReference>
<dbReference type="GO" id="GO:0010124">
    <property type="term" value="P:phenylacetate catabolic process"/>
    <property type="evidence" value="ECO:0007669"/>
    <property type="project" value="InterPro"/>
</dbReference>
<dbReference type="InterPro" id="IPR007814">
    <property type="entry name" value="PaaA_PaaC"/>
</dbReference>
<dbReference type="InterPro" id="IPR012347">
    <property type="entry name" value="Ferritin-like"/>
</dbReference>